<sequence length="109" mass="11750">MSQTNYSANPVSSDARAMMMYEANKKSMLISYLLWIFFGGLGGHRFYNGRTGTAVAQLLLSIFGVLLSGAGGIGLLLLLPVAIWVIVDAFLIPGWVRKQNTLLAAQLAS</sequence>
<dbReference type="GO" id="GO:0016020">
    <property type="term" value="C:membrane"/>
    <property type="evidence" value="ECO:0007669"/>
    <property type="project" value="UniProtKB-SubCell"/>
</dbReference>
<dbReference type="OrthoDB" id="2004788at2"/>
<dbReference type="RefSeq" id="WP_150096316.1">
    <property type="nucleotide sequence ID" value="NZ_VWPL01000004.1"/>
</dbReference>
<dbReference type="InterPro" id="IPR007829">
    <property type="entry name" value="TM2"/>
</dbReference>
<evidence type="ECO:0000256" key="1">
    <source>
        <dbReference type="ARBA" id="ARBA00004141"/>
    </source>
</evidence>
<evidence type="ECO:0000256" key="4">
    <source>
        <dbReference type="ARBA" id="ARBA00023136"/>
    </source>
</evidence>
<dbReference type="Proteomes" id="UP000323886">
    <property type="component" value="Unassembled WGS sequence"/>
</dbReference>
<name>A0A5M6I553_9HYPH</name>
<keyword evidence="4 5" id="KW-0472">Membrane</keyword>
<dbReference type="EMBL" id="VWPL01000004">
    <property type="protein sequence ID" value="KAA5602945.1"/>
    <property type="molecule type" value="Genomic_DNA"/>
</dbReference>
<evidence type="ECO:0000313" key="7">
    <source>
        <dbReference type="EMBL" id="KAA5602945.1"/>
    </source>
</evidence>
<feature type="domain" description="TM2" evidence="6">
    <location>
        <begin position="24"/>
        <end position="69"/>
    </location>
</feature>
<evidence type="ECO:0000256" key="3">
    <source>
        <dbReference type="ARBA" id="ARBA00022989"/>
    </source>
</evidence>
<evidence type="ECO:0000259" key="6">
    <source>
        <dbReference type="Pfam" id="PF05154"/>
    </source>
</evidence>
<organism evidence="7 8">
    <name type="scientific">Blastochloris sulfoviridis</name>
    <dbReference type="NCBI Taxonomy" id="50712"/>
    <lineage>
        <taxon>Bacteria</taxon>
        <taxon>Pseudomonadati</taxon>
        <taxon>Pseudomonadota</taxon>
        <taxon>Alphaproteobacteria</taxon>
        <taxon>Hyphomicrobiales</taxon>
        <taxon>Blastochloridaceae</taxon>
        <taxon>Blastochloris</taxon>
    </lineage>
</organism>
<keyword evidence="2 5" id="KW-0812">Transmembrane</keyword>
<comment type="subcellular location">
    <subcellularLocation>
        <location evidence="1">Membrane</location>
        <topology evidence="1">Multi-pass membrane protein</topology>
    </subcellularLocation>
</comment>
<protein>
    <submittedName>
        <fullName evidence="7">TM2 domain-containing protein</fullName>
    </submittedName>
</protein>
<proteinExistence type="predicted"/>
<evidence type="ECO:0000313" key="8">
    <source>
        <dbReference type="Proteomes" id="UP000323886"/>
    </source>
</evidence>
<reference evidence="7 8" key="1">
    <citation type="submission" date="2019-09" db="EMBL/GenBank/DDBJ databases">
        <title>Draft Whole-Genome sequence of Blastochloris sulfoviridis DSM 729.</title>
        <authorList>
            <person name="Meyer T.E."/>
            <person name="Kyndt J.A."/>
        </authorList>
    </citation>
    <scope>NUCLEOTIDE SEQUENCE [LARGE SCALE GENOMIC DNA]</scope>
    <source>
        <strain evidence="7 8">DSM 729</strain>
    </source>
</reference>
<evidence type="ECO:0000256" key="5">
    <source>
        <dbReference type="SAM" id="Phobius"/>
    </source>
</evidence>
<dbReference type="Pfam" id="PF05154">
    <property type="entry name" value="TM2"/>
    <property type="match status" value="1"/>
</dbReference>
<gene>
    <name evidence="7" type="ORF">F1193_03680</name>
</gene>
<dbReference type="AlphaFoldDB" id="A0A5M6I553"/>
<accession>A0A5M6I553</accession>
<feature type="transmembrane region" description="Helical" evidence="5">
    <location>
        <begin position="59"/>
        <end position="92"/>
    </location>
</feature>
<feature type="transmembrane region" description="Helical" evidence="5">
    <location>
        <begin position="29"/>
        <end position="47"/>
    </location>
</feature>
<comment type="caution">
    <text evidence="7">The sequence shown here is derived from an EMBL/GenBank/DDBJ whole genome shotgun (WGS) entry which is preliminary data.</text>
</comment>
<keyword evidence="8" id="KW-1185">Reference proteome</keyword>
<keyword evidence="3 5" id="KW-1133">Transmembrane helix</keyword>
<evidence type="ECO:0000256" key="2">
    <source>
        <dbReference type="ARBA" id="ARBA00022692"/>
    </source>
</evidence>